<accession>A0A2M4DKR2</accession>
<feature type="signal peptide" evidence="2">
    <location>
        <begin position="1"/>
        <end position="22"/>
    </location>
</feature>
<feature type="region of interest" description="Disordered" evidence="1">
    <location>
        <begin position="59"/>
        <end position="107"/>
    </location>
</feature>
<organism evidence="3">
    <name type="scientific">Anopheles darlingi</name>
    <name type="common">Mosquito</name>
    <dbReference type="NCBI Taxonomy" id="43151"/>
    <lineage>
        <taxon>Eukaryota</taxon>
        <taxon>Metazoa</taxon>
        <taxon>Ecdysozoa</taxon>
        <taxon>Arthropoda</taxon>
        <taxon>Hexapoda</taxon>
        <taxon>Insecta</taxon>
        <taxon>Pterygota</taxon>
        <taxon>Neoptera</taxon>
        <taxon>Endopterygota</taxon>
        <taxon>Diptera</taxon>
        <taxon>Nematocera</taxon>
        <taxon>Culicoidea</taxon>
        <taxon>Culicidae</taxon>
        <taxon>Anophelinae</taxon>
        <taxon>Anopheles</taxon>
    </lineage>
</organism>
<sequence>MCFFFFCNDLLTCFYLIMFADSYFERWRNACPSHLRGVSLEISVQKLLPASSKLFQARAPTQPPYHNTSFQPEIHNPPPPTRAHLLGSKREISREHQDRSNRVSRDL</sequence>
<keyword evidence="2" id="KW-0732">Signal</keyword>
<protein>
    <submittedName>
        <fullName evidence="3">Putative secreted protein</fullName>
    </submittedName>
</protein>
<evidence type="ECO:0000256" key="2">
    <source>
        <dbReference type="SAM" id="SignalP"/>
    </source>
</evidence>
<dbReference type="AlphaFoldDB" id="A0A2M4DKR2"/>
<dbReference type="EMBL" id="GGFL01013947">
    <property type="protein sequence ID" value="MBW78125.1"/>
    <property type="molecule type" value="Transcribed_RNA"/>
</dbReference>
<proteinExistence type="predicted"/>
<feature type="chain" id="PRO_5014837662" evidence="2">
    <location>
        <begin position="23"/>
        <end position="107"/>
    </location>
</feature>
<evidence type="ECO:0000256" key="1">
    <source>
        <dbReference type="SAM" id="MobiDB-lite"/>
    </source>
</evidence>
<reference evidence="3" key="1">
    <citation type="submission" date="2018-01" db="EMBL/GenBank/DDBJ databases">
        <title>An insight into the sialome of Amazonian anophelines.</title>
        <authorList>
            <person name="Ribeiro J.M."/>
            <person name="Scarpassa V."/>
            <person name="Calvo E."/>
        </authorList>
    </citation>
    <scope>NUCLEOTIDE SEQUENCE</scope>
</reference>
<feature type="compositionally biased region" description="Basic and acidic residues" evidence="1">
    <location>
        <begin position="88"/>
        <end position="107"/>
    </location>
</feature>
<evidence type="ECO:0000313" key="3">
    <source>
        <dbReference type="EMBL" id="MBW78125.1"/>
    </source>
</evidence>
<name>A0A2M4DKR2_ANODA</name>